<sequence length="384" mass="41266">MVQALARRDQRQQMRRLTAGEPGAGMDLHRGDRRLINFSSNDYLGLSRHPAVVAGAQRYLEYYGAGSPASRLVTGTYGIHQQLEERLAAACGQEAALLFNTGFQANATVLAALVNRQSLVLCDRQIHASLLQGIQASRAPFQRFRHNDLNHLEYLLQGCRSPQGSAAQADRVLIVTETLFSMDGDRADLPALVALADRYGALLYLDDAHGLGVLGAQGMGLASHQAGVDVVVGTFGKAFGSFGAVVLGSQVLRDYLINYCPGFIYTTALPPAVVGAIAAALDLMPHLEPQRQHLQHQGQRLRQALQGRGWDTGSSSSHIVPLVVGEEDRTLALAAHLQEAGLLAVAIRPPTVAPGTARLRLALSSAHEPSHYDRLLAALDTWQG</sequence>
<evidence type="ECO:0000256" key="9">
    <source>
        <dbReference type="ARBA" id="ARBA00047715"/>
    </source>
</evidence>
<keyword evidence="7" id="KW-0093">Biotin biosynthesis</keyword>
<evidence type="ECO:0000259" key="13">
    <source>
        <dbReference type="Pfam" id="PF00155"/>
    </source>
</evidence>
<keyword evidence="15" id="KW-1185">Reference proteome</keyword>
<keyword evidence="8 10" id="KW-0663">Pyridoxal phosphate</keyword>
<evidence type="ECO:0000256" key="3">
    <source>
        <dbReference type="ARBA" id="ARBA00004746"/>
    </source>
</evidence>
<evidence type="ECO:0000256" key="5">
    <source>
        <dbReference type="ARBA" id="ARBA00011738"/>
    </source>
</evidence>
<protein>
    <recommendedName>
        <fullName evidence="11">8-amino-7-ketopelargonate synthase</fullName>
        <ecNumber evidence="11">2.3.1.47</ecNumber>
    </recommendedName>
</protein>
<comment type="subunit">
    <text evidence="5 11">Homodimer.</text>
</comment>
<proteinExistence type="inferred from homology"/>
<dbReference type="InterPro" id="IPR015421">
    <property type="entry name" value="PyrdxlP-dep_Trfase_major"/>
</dbReference>
<evidence type="ECO:0000256" key="4">
    <source>
        <dbReference type="ARBA" id="ARBA00010008"/>
    </source>
</evidence>
<evidence type="ECO:0000313" key="15">
    <source>
        <dbReference type="Proteomes" id="UP000034681"/>
    </source>
</evidence>
<dbReference type="InterPro" id="IPR015424">
    <property type="entry name" value="PyrdxlP-dep_Trfase"/>
</dbReference>
<dbReference type="eggNOG" id="COG0156">
    <property type="taxonomic scope" value="Bacteria"/>
</dbReference>
<comment type="pathway">
    <text evidence="3 11">Cofactor biosynthesis; biotin biosynthesis.</text>
</comment>
<feature type="compositionally biased region" description="Basic and acidic residues" evidence="12">
    <location>
        <begin position="1"/>
        <end position="12"/>
    </location>
</feature>
<dbReference type="Pfam" id="PF00155">
    <property type="entry name" value="Aminotran_1_2"/>
    <property type="match status" value="1"/>
</dbReference>
<dbReference type="InterPro" id="IPR004839">
    <property type="entry name" value="Aminotransferase_I/II_large"/>
</dbReference>
<dbReference type="RefSeq" id="WP_017710731.1">
    <property type="nucleotide sequence ID" value="NZ_KB235933.1"/>
</dbReference>
<comment type="caution">
    <text evidence="14">The sequence shown here is derived from an EMBL/GenBank/DDBJ whole genome shotgun (WGS) entry which is preliminary data.</text>
</comment>
<dbReference type="PANTHER" id="PTHR13693:SF100">
    <property type="entry name" value="8-AMINO-7-OXONONANOATE SYNTHASE"/>
    <property type="match status" value="1"/>
</dbReference>
<evidence type="ECO:0000256" key="8">
    <source>
        <dbReference type="ARBA" id="ARBA00022898"/>
    </source>
</evidence>
<dbReference type="SUPFAM" id="SSF53383">
    <property type="entry name" value="PLP-dependent transferases"/>
    <property type="match status" value="1"/>
</dbReference>
<evidence type="ECO:0000256" key="11">
    <source>
        <dbReference type="RuleBase" id="RU003693"/>
    </source>
</evidence>
<comment type="function">
    <text evidence="2 11">Catalyzes the decarboxylative condensation of pimeloyl-[acyl-carrier protein] and L-alanine to produce 8-amino-7-oxononanoate (AON), [acyl-carrier protein], and carbon dioxide.</text>
</comment>
<comment type="cofactor">
    <cofactor evidence="1 10 11">
        <name>pyridoxal 5'-phosphate</name>
        <dbReference type="ChEBI" id="CHEBI:597326"/>
    </cofactor>
</comment>
<dbReference type="CDD" id="cd06454">
    <property type="entry name" value="KBL_like"/>
    <property type="match status" value="1"/>
</dbReference>
<evidence type="ECO:0000256" key="6">
    <source>
        <dbReference type="ARBA" id="ARBA00022679"/>
    </source>
</evidence>
<accession>A0A0M2PTU9</accession>
<feature type="region of interest" description="Disordered" evidence="12">
    <location>
        <begin position="1"/>
        <end position="24"/>
    </location>
</feature>
<dbReference type="UniPathway" id="UPA00078"/>
<evidence type="ECO:0000256" key="1">
    <source>
        <dbReference type="ARBA" id="ARBA00001933"/>
    </source>
</evidence>
<evidence type="ECO:0000256" key="10">
    <source>
        <dbReference type="PIRSR" id="PIRSR604723-51"/>
    </source>
</evidence>
<keyword evidence="6 11" id="KW-0808">Transferase</keyword>
<organism evidence="14 15">
    <name type="scientific">Prochlorothrix hollandica PCC 9006 = CALU 1027</name>
    <dbReference type="NCBI Taxonomy" id="317619"/>
    <lineage>
        <taxon>Bacteria</taxon>
        <taxon>Bacillati</taxon>
        <taxon>Cyanobacteriota</taxon>
        <taxon>Cyanophyceae</taxon>
        <taxon>Prochlorotrichales</taxon>
        <taxon>Prochlorotrichaceae</taxon>
        <taxon>Prochlorothrix</taxon>
    </lineage>
</organism>
<dbReference type="InterPro" id="IPR015422">
    <property type="entry name" value="PyrdxlP-dep_Trfase_small"/>
</dbReference>
<dbReference type="InterPro" id="IPR050087">
    <property type="entry name" value="AON_synthase_class-II"/>
</dbReference>
<evidence type="ECO:0000256" key="2">
    <source>
        <dbReference type="ARBA" id="ARBA00002513"/>
    </source>
</evidence>
<dbReference type="EMBL" id="AJTX02000004">
    <property type="protein sequence ID" value="KKI99549.1"/>
    <property type="molecule type" value="Genomic_DNA"/>
</dbReference>
<dbReference type="PANTHER" id="PTHR13693">
    <property type="entry name" value="CLASS II AMINOTRANSFERASE/8-AMINO-7-OXONONANOATE SYNTHASE"/>
    <property type="match status" value="1"/>
</dbReference>
<evidence type="ECO:0000256" key="12">
    <source>
        <dbReference type="SAM" id="MobiDB-lite"/>
    </source>
</evidence>
<dbReference type="OrthoDB" id="9807157at2"/>
<reference evidence="14" key="1">
    <citation type="submission" date="2012-04" db="EMBL/GenBank/DDBJ databases">
        <authorList>
            <person name="Borisov I.G."/>
            <person name="Ivanikova N.V."/>
            <person name="Pinevich A.V."/>
        </authorList>
    </citation>
    <scope>NUCLEOTIDE SEQUENCE</scope>
    <source>
        <strain evidence="14">CALU 1027</strain>
    </source>
</reference>
<dbReference type="GO" id="GO:0008710">
    <property type="term" value="F:8-amino-7-oxononanoate synthase activity"/>
    <property type="evidence" value="ECO:0007669"/>
    <property type="project" value="UniProtKB-UniRule"/>
</dbReference>
<dbReference type="NCBIfam" id="TIGR00858">
    <property type="entry name" value="bioF"/>
    <property type="match status" value="1"/>
</dbReference>
<evidence type="ECO:0000313" key="14">
    <source>
        <dbReference type="EMBL" id="KKI99549.1"/>
    </source>
</evidence>
<evidence type="ECO:0000256" key="7">
    <source>
        <dbReference type="ARBA" id="ARBA00022756"/>
    </source>
</evidence>
<dbReference type="EC" id="2.3.1.47" evidence="11"/>
<dbReference type="InterPro" id="IPR001917">
    <property type="entry name" value="Aminotrans_II_pyridoxalP_BS"/>
</dbReference>
<gene>
    <name evidence="14" type="ORF">PROH_06310</name>
</gene>
<dbReference type="Gene3D" id="3.90.1150.10">
    <property type="entry name" value="Aspartate Aminotransferase, domain 1"/>
    <property type="match status" value="1"/>
</dbReference>
<dbReference type="GO" id="GO:0009102">
    <property type="term" value="P:biotin biosynthetic process"/>
    <property type="evidence" value="ECO:0007669"/>
    <property type="project" value="UniProtKB-UniRule"/>
</dbReference>
<comment type="catalytic activity">
    <reaction evidence="9 11">
        <text>6-carboxyhexanoyl-[ACP] + L-alanine + H(+) = (8S)-8-amino-7-oxononanoate + holo-[ACP] + CO2</text>
        <dbReference type="Rhea" id="RHEA:42288"/>
        <dbReference type="Rhea" id="RHEA-COMP:9685"/>
        <dbReference type="Rhea" id="RHEA-COMP:9955"/>
        <dbReference type="ChEBI" id="CHEBI:15378"/>
        <dbReference type="ChEBI" id="CHEBI:16526"/>
        <dbReference type="ChEBI" id="CHEBI:57972"/>
        <dbReference type="ChEBI" id="CHEBI:64479"/>
        <dbReference type="ChEBI" id="CHEBI:78846"/>
        <dbReference type="ChEBI" id="CHEBI:149468"/>
        <dbReference type="EC" id="2.3.1.47"/>
    </reaction>
</comment>
<name>A0A0M2PTU9_PROHO</name>
<dbReference type="AlphaFoldDB" id="A0A0M2PTU9"/>
<dbReference type="STRING" id="317619.GCA_000332315_00004"/>
<feature type="domain" description="Aminotransferase class I/classII large" evidence="13">
    <location>
        <begin position="35"/>
        <end position="379"/>
    </location>
</feature>
<dbReference type="PROSITE" id="PS00599">
    <property type="entry name" value="AA_TRANSFER_CLASS_2"/>
    <property type="match status" value="1"/>
</dbReference>
<comment type="similarity">
    <text evidence="4 11">Belongs to the class-II pyridoxal-phosphate-dependent aminotransferase family. BioF subfamily.</text>
</comment>
<dbReference type="Proteomes" id="UP000034681">
    <property type="component" value="Unassembled WGS sequence"/>
</dbReference>
<dbReference type="InterPro" id="IPR004723">
    <property type="entry name" value="AONS_Archaea/Proteobacteria"/>
</dbReference>
<dbReference type="GO" id="GO:0030170">
    <property type="term" value="F:pyridoxal phosphate binding"/>
    <property type="evidence" value="ECO:0007669"/>
    <property type="project" value="InterPro"/>
</dbReference>
<feature type="modified residue" description="N6-(pyridoxal phosphate)lysine" evidence="10">
    <location>
        <position position="237"/>
    </location>
</feature>
<dbReference type="Gene3D" id="3.40.640.10">
    <property type="entry name" value="Type I PLP-dependent aspartate aminotransferase-like (Major domain)"/>
    <property type="match status" value="1"/>
</dbReference>